<evidence type="ECO:0000313" key="3">
    <source>
        <dbReference type="Proteomes" id="UP000057737"/>
    </source>
</evidence>
<feature type="signal peptide" evidence="1">
    <location>
        <begin position="1"/>
        <end position="19"/>
    </location>
</feature>
<dbReference type="Proteomes" id="UP000057737">
    <property type="component" value="Unassembled WGS sequence"/>
</dbReference>
<sequence length="150" mass="17009">MITGMIAAVAVMAAAPAMACGFTPCGYSAPVVTYGYGYGYSGCNPCGGYAGWGAAERLPDPDAIYPGAAQQYYYVNQGPTYTGPGDWAPRPYYREGYGRPYYGYRHYGHRAYHHYRPWYHRPHYGYGYGYAPRHAYAPYHYGHRVLRRYY</sequence>
<feature type="chain" id="PRO_5007136945" evidence="1">
    <location>
        <begin position="20"/>
        <end position="150"/>
    </location>
</feature>
<organism evidence="2 3">
    <name type="scientific">Bradyrhizobium macuxiense</name>
    <dbReference type="NCBI Taxonomy" id="1755647"/>
    <lineage>
        <taxon>Bacteria</taxon>
        <taxon>Pseudomonadati</taxon>
        <taxon>Pseudomonadota</taxon>
        <taxon>Alphaproteobacteria</taxon>
        <taxon>Hyphomicrobiales</taxon>
        <taxon>Nitrobacteraceae</taxon>
        <taxon>Bradyrhizobium</taxon>
    </lineage>
</organism>
<reference evidence="2 3" key="1">
    <citation type="submission" date="2015-11" db="EMBL/GenBank/DDBJ databases">
        <title>Draft Genome Sequence of the Strain BR 10303 (Bradyrhizobium sp.) isolated from nodules of Centrolobium paraense.</title>
        <authorList>
            <person name="Zelli J.E."/>
            <person name="Simoes-Araujo J.L."/>
            <person name="Barauna A.C."/>
            <person name="Silva K."/>
        </authorList>
    </citation>
    <scope>NUCLEOTIDE SEQUENCE [LARGE SCALE GENOMIC DNA]</scope>
    <source>
        <strain evidence="2 3">BR 10303</strain>
    </source>
</reference>
<proteinExistence type="predicted"/>
<gene>
    <name evidence="2" type="ORF">AS156_12425</name>
</gene>
<accession>A0A109JLU4</accession>
<protein>
    <submittedName>
        <fullName evidence="2">Uncharacterized protein</fullName>
    </submittedName>
</protein>
<keyword evidence="3" id="KW-1185">Reference proteome</keyword>
<keyword evidence="1" id="KW-0732">Signal</keyword>
<dbReference type="AlphaFoldDB" id="A0A109JLU4"/>
<evidence type="ECO:0000256" key="1">
    <source>
        <dbReference type="SAM" id="SignalP"/>
    </source>
</evidence>
<name>A0A109JLU4_9BRAD</name>
<comment type="caution">
    <text evidence="2">The sequence shown here is derived from an EMBL/GenBank/DDBJ whole genome shotgun (WGS) entry which is preliminary data.</text>
</comment>
<dbReference type="EMBL" id="LNCU01000089">
    <property type="protein sequence ID" value="KWV51386.1"/>
    <property type="molecule type" value="Genomic_DNA"/>
</dbReference>
<evidence type="ECO:0000313" key="2">
    <source>
        <dbReference type="EMBL" id="KWV51386.1"/>
    </source>
</evidence>